<proteinExistence type="inferred from homology"/>
<protein>
    <recommendedName>
        <fullName evidence="3">Glycosyl transferase CAP10 domain-containing protein</fullName>
    </recommendedName>
</protein>
<dbReference type="InterPro" id="IPR051091">
    <property type="entry name" value="O-Glucosyltr/Glycosyltrsf_90"/>
</dbReference>
<dbReference type="AlphaFoldDB" id="A0A8H3ITN2"/>
<evidence type="ECO:0000256" key="2">
    <source>
        <dbReference type="ARBA" id="ARBA00022679"/>
    </source>
</evidence>
<evidence type="ECO:0000259" key="3">
    <source>
        <dbReference type="SMART" id="SM00672"/>
    </source>
</evidence>
<accession>A0A8H3ITN2</accession>
<comment type="similarity">
    <text evidence="1">Belongs to the glycosyltransferase 90 family.</text>
</comment>
<feature type="domain" description="Glycosyl transferase CAP10" evidence="3">
    <location>
        <begin position="297"/>
        <end position="570"/>
    </location>
</feature>
<dbReference type="EMBL" id="CAJPDT010000046">
    <property type="protein sequence ID" value="CAF9927365.1"/>
    <property type="molecule type" value="Genomic_DNA"/>
</dbReference>
<evidence type="ECO:0000313" key="4">
    <source>
        <dbReference type="EMBL" id="CAF9927365.1"/>
    </source>
</evidence>
<dbReference type="PANTHER" id="PTHR12203">
    <property type="entry name" value="KDEL LYS-ASP-GLU-LEU CONTAINING - RELATED"/>
    <property type="match status" value="1"/>
</dbReference>
<dbReference type="GO" id="GO:0016740">
    <property type="term" value="F:transferase activity"/>
    <property type="evidence" value="ECO:0007669"/>
    <property type="project" value="UniProtKB-KW"/>
</dbReference>
<evidence type="ECO:0000256" key="1">
    <source>
        <dbReference type="ARBA" id="ARBA00010118"/>
    </source>
</evidence>
<comment type="caution">
    <text evidence="4">The sequence shown here is derived from an EMBL/GenBank/DDBJ whole genome shotgun (WGS) entry which is preliminary data.</text>
</comment>
<sequence length="599" mass="69958">MSRQLWVALMKRNLDRRFYLLFLCTIIILAFHLYVSFASEPPLTDSLLISISDETGFLGLTENEKHPIELLVEEANQKFQNITEQQSRSLKDAVLEYRRRYRREPPPGFNHWYDAAVGSNTTVIDNFDTIMAAFEPYWAFSAQEIRARVQDLKDAQGWKVYIIKIDNHTQEVSVSHTQDVWASYKYDITMDWIKTFIEFLPSMEIAFTSTDEPRNVVPREELDNAMSRCPDQHRRHVPRRPPVQFEDHAYRKHYEVSTVSCPPKHSSHISNPNPLPSNGLCFVRNITRAQDVCENPKVADLHGGFGPSYSIKILNSLHPLFSRAKLSSYQDLLFPAPDYVSGSYPKYNESQDMPWEQKDNRLYWAGSTTGAEASKDTGWQNWQRERLVQEMNNRRRTVPLLKQNPKHLGRWEPYNGTMKELSQLVDISFTNTAHCDASTCTEMDNTLHFSFLDQPSSAAYENRFVMDIDGNGFTERFYRLLKSNSTVFKMTMFQEWHDDRLVPWVHYVPISLEMKELPETLRFLADTERGREIAKKIGEQGSVWAKMVLREEDLRLAMWRILLEYGRLYDGRRDRERGAECPFVVEGNRQRIRDVAKPP</sequence>
<organism evidence="4 5">
    <name type="scientific">Imshaugia aleurites</name>
    <dbReference type="NCBI Taxonomy" id="172621"/>
    <lineage>
        <taxon>Eukaryota</taxon>
        <taxon>Fungi</taxon>
        <taxon>Dikarya</taxon>
        <taxon>Ascomycota</taxon>
        <taxon>Pezizomycotina</taxon>
        <taxon>Lecanoromycetes</taxon>
        <taxon>OSLEUM clade</taxon>
        <taxon>Lecanoromycetidae</taxon>
        <taxon>Lecanorales</taxon>
        <taxon>Lecanorineae</taxon>
        <taxon>Parmeliaceae</taxon>
        <taxon>Imshaugia</taxon>
    </lineage>
</organism>
<name>A0A8H3ITN2_9LECA</name>
<dbReference type="Pfam" id="PF05686">
    <property type="entry name" value="Glyco_transf_90"/>
    <property type="match status" value="1"/>
</dbReference>
<dbReference type="PANTHER" id="PTHR12203:SF35">
    <property type="entry name" value="PROTEIN O-GLUCOSYLTRANSFERASE 1"/>
    <property type="match status" value="1"/>
</dbReference>
<dbReference type="OrthoDB" id="202415at2759"/>
<reference evidence="4" key="1">
    <citation type="submission" date="2021-03" db="EMBL/GenBank/DDBJ databases">
        <authorList>
            <person name="Tagirdzhanova G."/>
        </authorList>
    </citation>
    <scope>NUCLEOTIDE SEQUENCE</scope>
</reference>
<dbReference type="InterPro" id="IPR006598">
    <property type="entry name" value="CAP10"/>
</dbReference>
<evidence type="ECO:0000313" key="5">
    <source>
        <dbReference type="Proteomes" id="UP000664534"/>
    </source>
</evidence>
<gene>
    <name evidence="4" type="ORF">IMSHALPRED_007196</name>
</gene>
<dbReference type="Proteomes" id="UP000664534">
    <property type="component" value="Unassembled WGS sequence"/>
</dbReference>
<dbReference type="SMART" id="SM00672">
    <property type="entry name" value="CAP10"/>
    <property type="match status" value="1"/>
</dbReference>
<keyword evidence="5" id="KW-1185">Reference proteome</keyword>
<keyword evidence="2" id="KW-0808">Transferase</keyword>